<sequence>MSALLESLARGFEGDDARRATLDAALRDGLPKPRSEAWKYTSLRALERREFAPAQAGAIDPALLAGIDGPRLVFVNGVFDAGLSSRDALPNGVTLEAGSIAEPVDVGGPDRVFASLNLALATTGAIVRVAADAQVDALVHLVFVGVAAAQDQAWHLRHAIDVAEGASVRIVEHHLASGAHAHLSNSIATVRVARGATLTHVRVQDESAGATLFARTEASLEGDALYRRLDLELGGALSRHEFGCRLIGANANVQADGVLLGTGRRHIDTRLNIDHVAGDTRCDLKWRGLATDRSRAVLHGGILIRAGADGSNAALSSRNLLLSENAEIDAQPVLEIHADEVQAAHGASVGGLDPNALFYLRSRGLPEADARRLLTAAFCRDVLIGLDEALRPFAETALDRALAALERTA</sequence>
<evidence type="ECO:0000259" key="1">
    <source>
        <dbReference type="Pfam" id="PF01458"/>
    </source>
</evidence>
<dbReference type="EMBL" id="WOXT01000005">
    <property type="protein sequence ID" value="MUV15587.1"/>
    <property type="molecule type" value="Genomic_DNA"/>
</dbReference>
<evidence type="ECO:0000313" key="3">
    <source>
        <dbReference type="Proteomes" id="UP000479692"/>
    </source>
</evidence>
<organism evidence="2 3">
    <name type="scientific">Noviluteimonas gilva</name>
    <dbReference type="NCBI Taxonomy" id="2682097"/>
    <lineage>
        <taxon>Bacteria</taxon>
        <taxon>Pseudomonadati</taxon>
        <taxon>Pseudomonadota</taxon>
        <taxon>Gammaproteobacteria</taxon>
        <taxon>Lysobacterales</taxon>
        <taxon>Lysobacteraceae</taxon>
        <taxon>Noviluteimonas</taxon>
    </lineage>
</organism>
<comment type="caution">
    <text evidence="2">The sequence shown here is derived from an EMBL/GenBank/DDBJ whole genome shotgun (WGS) entry which is preliminary data.</text>
</comment>
<name>A0A7C9MNS9_9GAMM</name>
<dbReference type="InterPro" id="IPR037284">
    <property type="entry name" value="SUF_FeS_clus_asmbl_SufBD_sf"/>
</dbReference>
<dbReference type="InterPro" id="IPR000825">
    <property type="entry name" value="SUF_FeS_clus_asmbl_SufBD_core"/>
</dbReference>
<reference evidence="2 3" key="1">
    <citation type="submission" date="2019-12" db="EMBL/GenBank/DDBJ databases">
        <authorList>
            <person name="Xu J."/>
        </authorList>
    </citation>
    <scope>NUCLEOTIDE SEQUENCE [LARGE SCALE GENOMIC DNA]</scope>
    <source>
        <strain evidence="2 3">HX-5-24</strain>
    </source>
</reference>
<keyword evidence="3" id="KW-1185">Reference proteome</keyword>
<dbReference type="AlphaFoldDB" id="A0A7C9MNS9"/>
<protein>
    <submittedName>
        <fullName evidence="2">Fe-S cluster assembly protein SufD</fullName>
    </submittedName>
</protein>
<proteinExistence type="predicted"/>
<dbReference type="SUPFAM" id="SSF101960">
    <property type="entry name" value="Stabilizer of iron transporter SufD"/>
    <property type="match status" value="1"/>
</dbReference>
<feature type="domain" description="SUF system FeS cluster assembly SufBD core" evidence="1">
    <location>
        <begin position="148"/>
        <end position="378"/>
    </location>
</feature>
<accession>A0A7C9MNS9</accession>
<dbReference type="PANTHER" id="PTHR43575:SF1">
    <property type="entry name" value="PROTEIN ABCI7, CHLOROPLASTIC"/>
    <property type="match status" value="1"/>
</dbReference>
<dbReference type="InterPro" id="IPR055346">
    <property type="entry name" value="Fe-S_cluster_assembly_SufBD"/>
</dbReference>
<dbReference type="NCBIfam" id="TIGR01981">
    <property type="entry name" value="sufD"/>
    <property type="match status" value="1"/>
</dbReference>
<dbReference type="Proteomes" id="UP000479692">
    <property type="component" value="Unassembled WGS sequence"/>
</dbReference>
<dbReference type="PANTHER" id="PTHR43575">
    <property type="entry name" value="PROTEIN ABCI7, CHLOROPLASTIC"/>
    <property type="match status" value="1"/>
</dbReference>
<dbReference type="InterPro" id="IPR011542">
    <property type="entry name" value="SUF_FeS_clus_asmbl_SufD"/>
</dbReference>
<dbReference type="GO" id="GO:0016226">
    <property type="term" value="P:iron-sulfur cluster assembly"/>
    <property type="evidence" value="ECO:0007669"/>
    <property type="project" value="InterPro"/>
</dbReference>
<dbReference type="RefSeq" id="WP_156643167.1">
    <property type="nucleotide sequence ID" value="NZ_WOXT01000005.1"/>
</dbReference>
<gene>
    <name evidence="2" type="primary">sufD</name>
    <name evidence="2" type="ORF">GN331_15390</name>
</gene>
<evidence type="ECO:0000313" key="2">
    <source>
        <dbReference type="EMBL" id="MUV15587.1"/>
    </source>
</evidence>
<dbReference type="Pfam" id="PF01458">
    <property type="entry name" value="SUFBD_core"/>
    <property type="match status" value="1"/>
</dbReference>